<dbReference type="InParanoid" id="A0A371RLU2"/>
<dbReference type="HAMAP" id="MF_00274">
    <property type="entry name" value="DNA_YbaB_EbfC"/>
    <property type="match status" value="1"/>
</dbReference>
<dbReference type="InterPro" id="IPR004401">
    <property type="entry name" value="YbaB/EbfC"/>
</dbReference>
<dbReference type="Gene3D" id="3.30.1310.10">
    <property type="entry name" value="Nucleoid-associated protein YbaB-like domain"/>
    <property type="match status" value="1"/>
</dbReference>
<keyword evidence="2" id="KW-0963">Cytoplasm</keyword>
<dbReference type="InterPro" id="IPR036894">
    <property type="entry name" value="YbaB-like_sf"/>
</dbReference>
<comment type="similarity">
    <text evidence="2">Belongs to the YbaB/EbfC family.</text>
</comment>
<dbReference type="FunCoup" id="A0A371RLU2">
    <property type="interactions" value="384"/>
</dbReference>
<proteinExistence type="inferred from homology"/>
<keyword evidence="1 2" id="KW-0238">DNA-binding</keyword>
<accession>A0A371RLU2</accession>
<reference evidence="4 5" key="1">
    <citation type="submission" date="2018-08" db="EMBL/GenBank/DDBJ databases">
        <title>Parvularcula sp. SM1705, isolated from surface water of the South Sea China.</title>
        <authorList>
            <person name="Sun L."/>
        </authorList>
    </citation>
    <scope>NUCLEOTIDE SEQUENCE [LARGE SCALE GENOMIC DNA]</scope>
    <source>
        <strain evidence="4 5">SM1705</strain>
    </source>
</reference>
<dbReference type="RefSeq" id="WP_116393038.1">
    <property type="nucleotide sequence ID" value="NZ_QUQO01000001.1"/>
</dbReference>
<name>A0A371RLU2_9PROT</name>
<dbReference type="OrthoDB" id="9803080at2"/>
<comment type="caution">
    <text evidence="4">The sequence shown here is derived from an EMBL/GenBank/DDBJ whole genome shotgun (WGS) entry which is preliminary data.</text>
</comment>
<dbReference type="Pfam" id="PF02575">
    <property type="entry name" value="YbaB_DNA_bd"/>
    <property type="match status" value="1"/>
</dbReference>
<dbReference type="NCBIfam" id="TIGR00103">
    <property type="entry name" value="DNA_YbaB_EbfC"/>
    <property type="match status" value="1"/>
</dbReference>
<protein>
    <recommendedName>
        <fullName evidence="2">Nucleoid-associated protein DX908_08555</fullName>
    </recommendedName>
</protein>
<comment type="subcellular location">
    <subcellularLocation>
        <location evidence="2">Cytoplasm</location>
        <location evidence="2">Nucleoid</location>
    </subcellularLocation>
</comment>
<comment type="subunit">
    <text evidence="2">Homodimer.</text>
</comment>
<keyword evidence="5" id="KW-1185">Reference proteome</keyword>
<evidence type="ECO:0000313" key="4">
    <source>
        <dbReference type="EMBL" id="RFB06404.1"/>
    </source>
</evidence>
<organism evidence="4 5">
    <name type="scientific">Parvularcula marina</name>
    <dbReference type="NCBI Taxonomy" id="2292771"/>
    <lineage>
        <taxon>Bacteria</taxon>
        <taxon>Pseudomonadati</taxon>
        <taxon>Pseudomonadota</taxon>
        <taxon>Alphaproteobacteria</taxon>
        <taxon>Parvularculales</taxon>
        <taxon>Parvularculaceae</taxon>
        <taxon>Parvularcula</taxon>
    </lineage>
</organism>
<feature type="region of interest" description="Disordered" evidence="3">
    <location>
        <begin position="1"/>
        <end position="20"/>
    </location>
</feature>
<comment type="function">
    <text evidence="2">Binds to DNA and alters its conformation. May be involved in regulation of gene expression, nucleoid organization and DNA protection.</text>
</comment>
<dbReference type="GO" id="GO:0043590">
    <property type="term" value="C:bacterial nucleoid"/>
    <property type="evidence" value="ECO:0007669"/>
    <property type="project" value="UniProtKB-UniRule"/>
</dbReference>
<evidence type="ECO:0000256" key="3">
    <source>
        <dbReference type="SAM" id="MobiDB-lite"/>
    </source>
</evidence>
<evidence type="ECO:0000313" key="5">
    <source>
        <dbReference type="Proteomes" id="UP000264589"/>
    </source>
</evidence>
<dbReference type="GO" id="GO:0003677">
    <property type="term" value="F:DNA binding"/>
    <property type="evidence" value="ECO:0007669"/>
    <property type="project" value="UniProtKB-UniRule"/>
</dbReference>
<dbReference type="PANTHER" id="PTHR33449:SF1">
    <property type="entry name" value="NUCLEOID-ASSOCIATED PROTEIN YBAB"/>
    <property type="match status" value="1"/>
</dbReference>
<dbReference type="GO" id="GO:0005829">
    <property type="term" value="C:cytosol"/>
    <property type="evidence" value="ECO:0007669"/>
    <property type="project" value="TreeGrafter"/>
</dbReference>
<evidence type="ECO:0000256" key="1">
    <source>
        <dbReference type="ARBA" id="ARBA00023125"/>
    </source>
</evidence>
<dbReference type="PANTHER" id="PTHR33449">
    <property type="entry name" value="NUCLEOID-ASSOCIATED PROTEIN YBAB"/>
    <property type="match status" value="1"/>
</dbReference>
<gene>
    <name evidence="4" type="ORF">DX908_08555</name>
</gene>
<sequence>MKNFGDMMKQAQGLQQKMEEMQQKIASMEAEGTAGAGLVRVVLNGKGYASRVEISPEMFKEEDKEVLEDLVTAAINDAKSKLETASAEQMKSMTDGLPLPPGMKLPF</sequence>
<dbReference type="AlphaFoldDB" id="A0A371RLU2"/>
<dbReference type="PIRSF" id="PIRSF004555">
    <property type="entry name" value="UCP004555"/>
    <property type="match status" value="1"/>
</dbReference>
<evidence type="ECO:0000256" key="2">
    <source>
        <dbReference type="HAMAP-Rule" id="MF_00274"/>
    </source>
</evidence>
<dbReference type="EMBL" id="QUQO01000001">
    <property type="protein sequence ID" value="RFB06404.1"/>
    <property type="molecule type" value="Genomic_DNA"/>
</dbReference>
<dbReference type="SUPFAM" id="SSF82607">
    <property type="entry name" value="YbaB-like"/>
    <property type="match status" value="1"/>
</dbReference>
<feature type="compositionally biased region" description="Pro residues" evidence="3">
    <location>
        <begin position="98"/>
        <end position="107"/>
    </location>
</feature>
<dbReference type="Proteomes" id="UP000264589">
    <property type="component" value="Unassembled WGS sequence"/>
</dbReference>
<feature type="region of interest" description="Disordered" evidence="3">
    <location>
        <begin position="82"/>
        <end position="107"/>
    </location>
</feature>